<dbReference type="GeneID" id="82880060"/>
<keyword evidence="3" id="KW-1185">Reference proteome</keyword>
<name>A0A1L7CL72_CORFL</name>
<dbReference type="InterPro" id="IPR045920">
    <property type="entry name" value="DUF6339"/>
</dbReference>
<dbReference type="REBASE" id="182304">
    <property type="entry name" value="M.Cfa20296ORF4945P"/>
</dbReference>
<dbReference type="STRING" id="28028.CFLV_04945"/>
<reference evidence="1 3" key="1">
    <citation type="submission" date="2014-08" db="EMBL/GenBank/DDBJ databases">
        <title>Complete genome sequence of Corynebacterium flavescens OJ8(T)(=DSM 20296(T)), isolated from cheese.</title>
        <authorList>
            <person name="Ruckert C."/>
            <person name="Albersmeier A."/>
            <person name="Winkler A."/>
            <person name="Kalinowski J."/>
        </authorList>
    </citation>
    <scope>NUCLEOTIDE SEQUENCE [LARGE SCALE GENOMIC DNA]</scope>
    <source>
        <strain evidence="1 3">OJ8</strain>
    </source>
</reference>
<evidence type="ECO:0000313" key="4">
    <source>
        <dbReference type="Proteomes" id="UP000315353"/>
    </source>
</evidence>
<protein>
    <submittedName>
        <fullName evidence="1">Uncharacterized protein</fullName>
    </submittedName>
</protein>
<dbReference type="KEGG" id="cfc:CFLV_04945"/>
<dbReference type="OrthoDB" id="9813719at2"/>
<sequence>MTISYYPRITDAYAMTLISEYSQFEDPSALTQNAATHSPMEFHDSVATEKVSPTSLKKLREEILAAAQESAFPNPLGRQKVRDFDQKAAAILYDHMDLIPAEAANQEIWNFLTMILLPDIAAWRYPNRAKKPAFERWLGVDRNVFRKLWWREATLGRALNSKLGEDEAVGIMERPGLSGNPALARAIVREFDLQYREYGDFSRSDLMRAVMVNIRRHVPLLDFEFYTETELEALITEIVEEACSIYAASKSQTINSNKGNE</sequence>
<evidence type="ECO:0000313" key="1">
    <source>
        <dbReference type="EMBL" id="APT86591.1"/>
    </source>
</evidence>
<dbReference type="EMBL" id="BJNB01000001">
    <property type="protein sequence ID" value="GEB96650.1"/>
    <property type="molecule type" value="Genomic_DNA"/>
</dbReference>
<dbReference type="RefSeq" id="WP_075729585.1">
    <property type="nucleotide sequence ID" value="NZ_BJNB01000001.1"/>
</dbReference>
<dbReference type="AlphaFoldDB" id="A0A1L7CL72"/>
<dbReference type="Pfam" id="PF19866">
    <property type="entry name" value="DUF6339"/>
    <property type="match status" value="1"/>
</dbReference>
<dbReference type="EMBL" id="CP009246">
    <property type="protein sequence ID" value="APT86591.1"/>
    <property type="molecule type" value="Genomic_DNA"/>
</dbReference>
<organism evidence="1 3">
    <name type="scientific">Corynebacterium flavescens</name>
    <dbReference type="NCBI Taxonomy" id="28028"/>
    <lineage>
        <taxon>Bacteria</taxon>
        <taxon>Bacillati</taxon>
        <taxon>Actinomycetota</taxon>
        <taxon>Actinomycetes</taxon>
        <taxon>Mycobacteriales</taxon>
        <taxon>Corynebacteriaceae</taxon>
        <taxon>Corynebacterium</taxon>
    </lineage>
</organism>
<accession>A0A1L7CL72</accession>
<dbReference type="Proteomes" id="UP000185479">
    <property type="component" value="Chromosome"/>
</dbReference>
<proteinExistence type="predicted"/>
<gene>
    <name evidence="2" type="ORF">CFL01nite_01450</name>
    <name evidence="1" type="ORF">CFLV_04945</name>
</gene>
<dbReference type="Proteomes" id="UP000315353">
    <property type="component" value="Unassembled WGS sequence"/>
</dbReference>
<evidence type="ECO:0000313" key="2">
    <source>
        <dbReference type="EMBL" id="GEB96650.1"/>
    </source>
</evidence>
<evidence type="ECO:0000313" key="3">
    <source>
        <dbReference type="Proteomes" id="UP000185479"/>
    </source>
</evidence>
<reference evidence="2 4" key="2">
    <citation type="submission" date="2019-06" db="EMBL/GenBank/DDBJ databases">
        <title>Whole genome shotgun sequence of Corynebacterium flavescens NBRC 14136.</title>
        <authorList>
            <person name="Hosoyama A."/>
            <person name="Uohara A."/>
            <person name="Ohji S."/>
            <person name="Ichikawa N."/>
        </authorList>
    </citation>
    <scope>NUCLEOTIDE SEQUENCE [LARGE SCALE GENOMIC DNA]</scope>
    <source>
        <strain evidence="2 4">NBRC 14136</strain>
    </source>
</reference>